<feature type="transmembrane region" description="Helical" evidence="3">
    <location>
        <begin position="105"/>
        <end position="129"/>
    </location>
</feature>
<protein>
    <recommendedName>
        <fullName evidence="6">Transmembrane protein</fullName>
    </recommendedName>
</protein>
<comment type="caution">
    <text evidence="4">The sequence shown here is derived from an EMBL/GenBank/DDBJ whole genome shotgun (WGS) entry which is preliminary data.</text>
</comment>
<dbReference type="GO" id="GO:0005783">
    <property type="term" value="C:endoplasmic reticulum"/>
    <property type="evidence" value="ECO:0007669"/>
    <property type="project" value="TreeGrafter"/>
</dbReference>
<evidence type="ECO:0000256" key="2">
    <source>
        <dbReference type="ARBA" id="ARBA00022803"/>
    </source>
</evidence>
<dbReference type="EMBL" id="JASMQC010000006">
    <property type="protein sequence ID" value="KAK1944225.1"/>
    <property type="molecule type" value="Genomic_DNA"/>
</dbReference>
<keyword evidence="5" id="KW-1185">Reference proteome</keyword>
<proteinExistence type="predicted"/>
<feature type="transmembrane region" description="Helical" evidence="3">
    <location>
        <begin position="9"/>
        <end position="28"/>
    </location>
</feature>
<dbReference type="GO" id="GO:0030968">
    <property type="term" value="P:endoplasmic reticulum unfolded protein response"/>
    <property type="evidence" value="ECO:0007669"/>
    <property type="project" value="TreeGrafter"/>
</dbReference>
<evidence type="ECO:0000256" key="1">
    <source>
        <dbReference type="ARBA" id="ARBA00022737"/>
    </source>
</evidence>
<dbReference type="Proteomes" id="UP001259832">
    <property type="component" value="Unassembled WGS sequence"/>
</dbReference>
<reference evidence="4" key="1">
    <citation type="submission" date="2023-08" db="EMBL/GenBank/DDBJ databases">
        <title>Reference Genome Resource for the Citrus Pathogen Phytophthora citrophthora.</title>
        <authorList>
            <person name="Moller H."/>
            <person name="Coetzee B."/>
            <person name="Rose L.J."/>
            <person name="Van Niekerk J.M."/>
        </authorList>
    </citation>
    <scope>NUCLEOTIDE SEQUENCE</scope>
    <source>
        <strain evidence="4">STE-U-9442</strain>
    </source>
</reference>
<dbReference type="AlphaFoldDB" id="A0AAD9LP11"/>
<feature type="transmembrane region" description="Helical" evidence="3">
    <location>
        <begin position="178"/>
        <end position="198"/>
    </location>
</feature>
<evidence type="ECO:0000256" key="3">
    <source>
        <dbReference type="SAM" id="Phobius"/>
    </source>
</evidence>
<dbReference type="GO" id="GO:0000030">
    <property type="term" value="F:mannosyltransferase activity"/>
    <property type="evidence" value="ECO:0007669"/>
    <property type="project" value="TreeGrafter"/>
</dbReference>
<dbReference type="PANTHER" id="PTHR44227">
    <property type="match status" value="1"/>
</dbReference>
<sequence>MRLVLSTREVIFCFCAIATSLYISPFFIDKVNDNASNDWEFLLIWDDKENFLENEVITNGLNWTSLYTMFTITKINVYEPFGWMLKAIQVQFVGLDSWWVRVVSAALHFTAAMVLARASAVLLDVIALLSDFKAGVEIDSKTKKQREEANWSGCCISAVVFALHPIHVEVIGWPSAQPYTLCALFSNLALFVYVRSVYRSLSGVSTKKNVKVSLMSLVFDGHGRSDLPCCGKF</sequence>
<keyword evidence="3" id="KW-0812">Transmembrane</keyword>
<name>A0AAD9LP11_9STRA</name>
<evidence type="ECO:0008006" key="6">
    <source>
        <dbReference type="Google" id="ProtNLM"/>
    </source>
</evidence>
<dbReference type="GO" id="GO:0035269">
    <property type="term" value="P:protein O-linked glycosylation via mannose"/>
    <property type="evidence" value="ECO:0007669"/>
    <property type="project" value="TreeGrafter"/>
</dbReference>
<accession>A0AAD9LP11</accession>
<keyword evidence="3" id="KW-0472">Membrane</keyword>
<feature type="transmembrane region" description="Helical" evidence="3">
    <location>
        <begin position="149"/>
        <end position="166"/>
    </location>
</feature>
<dbReference type="PANTHER" id="PTHR44227:SF3">
    <property type="entry name" value="PROTEIN O-MANNOSYL-TRANSFERASE TMTC4"/>
    <property type="match status" value="1"/>
</dbReference>
<evidence type="ECO:0000313" key="4">
    <source>
        <dbReference type="EMBL" id="KAK1944225.1"/>
    </source>
</evidence>
<dbReference type="InterPro" id="IPR052346">
    <property type="entry name" value="O-mannosyl-transferase_TMTC"/>
</dbReference>
<gene>
    <name evidence="4" type="ORF">P3T76_004137</name>
</gene>
<evidence type="ECO:0000313" key="5">
    <source>
        <dbReference type="Proteomes" id="UP001259832"/>
    </source>
</evidence>
<keyword evidence="3" id="KW-1133">Transmembrane helix</keyword>
<organism evidence="4 5">
    <name type="scientific">Phytophthora citrophthora</name>
    <dbReference type="NCBI Taxonomy" id="4793"/>
    <lineage>
        <taxon>Eukaryota</taxon>
        <taxon>Sar</taxon>
        <taxon>Stramenopiles</taxon>
        <taxon>Oomycota</taxon>
        <taxon>Peronosporomycetes</taxon>
        <taxon>Peronosporales</taxon>
        <taxon>Peronosporaceae</taxon>
        <taxon>Phytophthora</taxon>
    </lineage>
</organism>
<keyword evidence="2" id="KW-0802">TPR repeat</keyword>
<keyword evidence="1" id="KW-0677">Repeat</keyword>